<accession>A0A2V5KZB4</accession>
<dbReference type="EMBL" id="QJVD01000084">
    <property type="protein sequence ID" value="PYI64008.1"/>
    <property type="molecule type" value="Genomic_DNA"/>
</dbReference>
<feature type="transmembrane region" description="Helical" evidence="1">
    <location>
        <begin position="129"/>
        <end position="150"/>
    </location>
</feature>
<feature type="transmembrane region" description="Helical" evidence="1">
    <location>
        <begin position="90"/>
        <end position="109"/>
    </location>
</feature>
<evidence type="ECO:0000313" key="2">
    <source>
        <dbReference type="EMBL" id="PYI64008.1"/>
    </source>
</evidence>
<keyword evidence="3" id="KW-1185">Reference proteome</keyword>
<feature type="transmembrane region" description="Helical" evidence="1">
    <location>
        <begin position="210"/>
        <end position="231"/>
    </location>
</feature>
<keyword evidence="1" id="KW-0812">Transmembrane</keyword>
<protein>
    <submittedName>
        <fullName evidence="2">Uncharacterized protein</fullName>
    </submittedName>
</protein>
<feature type="transmembrane region" description="Helical" evidence="1">
    <location>
        <begin position="56"/>
        <end position="78"/>
    </location>
</feature>
<dbReference type="RefSeq" id="WP_110503266.1">
    <property type="nucleotide sequence ID" value="NZ_QJVD01000084.1"/>
</dbReference>
<comment type="caution">
    <text evidence="2">The sequence shown here is derived from an EMBL/GenBank/DDBJ whole genome shotgun (WGS) entry which is preliminary data.</text>
</comment>
<gene>
    <name evidence="2" type="ORF">CVV68_22805</name>
</gene>
<proteinExistence type="predicted"/>
<dbReference type="AlphaFoldDB" id="A0A2V5KZB4"/>
<feature type="transmembrane region" description="Helical" evidence="1">
    <location>
        <begin position="12"/>
        <end position="36"/>
    </location>
</feature>
<sequence>MDVTTLEVGDRVRARAGIAIMVSLGLAIVFALLTWWTKEVSTFEVRQPWQDDPFDVATSLDYAIIPGLVIAGALRVQLCRRNKPLPARRVADLLRLSLVVLLVVAATQASEWTAVALGLHRRQWNIDTVWQLAVLAALSAATVAAGTRVITATRALRARNWQGDQPDWLADAALLALRWARLLAWHPRSTYAAVRWVDTTFFSRIRTHPVGAAGVLSCALAVPFVLSKVLLEGYPPLLALLSFALPAAGLFAFITAAGRFLRIVPRRPSSVAIWPSVLVAGCAAGPVVFAFHDSLLSDPSPFAIDALLFGGGLVGALICLMVQLARRHHRHAHPAS</sequence>
<dbReference type="Proteomes" id="UP000247832">
    <property type="component" value="Unassembled WGS sequence"/>
</dbReference>
<dbReference type="OrthoDB" id="5140996at2"/>
<reference evidence="2 3" key="1">
    <citation type="submission" date="2018-05" db="EMBL/GenBank/DDBJ databases">
        <title>Genetic diversity of glacier-inhabiting Cryobacterium bacteria in China and description of Cryobacterium mengkeensis sp. nov. and Arthrobacter glacialis sp. nov.</title>
        <authorList>
            <person name="Liu Q."/>
            <person name="Xin Y.-H."/>
        </authorList>
    </citation>
    <scope>NUCLEOTIDE SEQUENCE [LARGE SCALE GENOMIC DNA]</scope>
    <source>
        <strain evidence="2 3">LI2</strain>
    </source>
</reference>
<evidence type="ECO:0000256" key="1">
    <source>
        <dbReference type="SAM" id="Phobius"/>
    </source>
</evidence>
<feature type="transmembrane region" description="Helical" evidence="1">
    <location>
        <begin position="237"/>
        <end position="261"/>
    </location>
</feature>
<name>A0A2V5KZB4_9MICC</name>
<organism evidence="2 3">
    <name type="scientific">Arthrobacter livingstonensis</name>
    <dbReference type="NCBI Taxonomy" id="670078"/>
    <lineage>
        <taxon>Bacteria</taxon>
        <taxon>Bacillati</taxon>
        <taxon>Actinomycetota</taxon>
        <taxon>Actinomycetes</taxon>
        <taxon>Micrococcales</taxon>
        <taxon>Micrococcaceae</taxon>
        <taxon>Arthrobacter</taxon>
    </lineage>
</organism>
<keyword evidence="1" id="KW-1133">Transmembrane helix</keyword>
<evidence type="ECO:0000313" key="3">
    <source>
        <dbReference type="Proteomes" id="UP000247832"/>
    </source>
</evidence>
<feature type="transmembrane region" description="Helical" evidence="1">
    <location>
        <begin position="273"/>
        <end position="291"/>
    </location>
</feature>
<feature type="transmembrane region" description="Helical" evidence="1">
    <location>
        <begin position="303"/>
        <end position="322"/>
    </location>
</feature>
<keyword evidence="1" id="KW-0472">Membrane</keyword>